<gene>
    <name evidence="1" type="ORF">PACLA_8A039739</name>
</gene>
<name>A0A7D9HR81_PARCT</name>
<comment type="caution">
    <text evidence="1">The sequence shown here is derived from an EMBL/GenBank/DDBJ whole genome shotgun (WGS) entry which is preliminary data.</text>
</comment>
<sequence length="315" mass="36531">MNYFIHRARRKKLKTTFKVVEYRGGRVCKRSKVTVPVQITLPGQSSLFGQASTSDHDILSNAGVDELDQYDESIIDSTCNDNEDEDHANEIPQYGKQSVIKTRVRQYRKRKEAEIKAWANIRRSMLDKYIQSMALTEDTSCCFCSNKAECRCLQCGILQLTCVECCTKKHKQSLHVPEIWKVDSFEVLVFQRHVWKKADDRVQIKTSVMFYYDEEPCLTLIGYGMWPATPKEPKVAFEIHVMEVAEVLFLECRLSTKQFCNALKWLCPDLFQAYVSSYNQHYQSGYQKCEILISMFACMGLFHYGNGMKYSTLLN</sequence>
<dbReference type="Proteomes" id="UP001152795">
    <property type="component" value="Unassembled WGS sequence"/>
</dbReference>
<proteinExistence type="predicted"/>
<reference evidence="1" key="1">
    <citation type="submission" date="2020-04" db="EMBL/GenBank/DDBJ databases">
        <authorList>
            <person name="Alioto T."/>
            <person name="Alioto T."/>
            <person name="Gomez Garrido J."/>
        </authorList>
    </citation>
    <scope>NUCLEOTIDE SEQUENCE</scope>
    <source>
        <strain evidence="1">A484AB</strain>
    </source>
</reference>
<evidence type="ECO:0000313" key="1">
    <source>
        <dbReference type="EMBL" id="CAB3990900.1"/>
    </source>
</evidence>
<dbReference type="OrthoDB" id="10063408at2759"/>
<protein>
    <submittedName>
        <fullName evidence="1">Uncharacterized protein</fullName>
    </submittedName>
</protein>
<keyword evidence="2" id="KW-1185">Reference proteome</keyword>
<dbReference type="AlphaFoldDB" id="A0A7D9HR81"/>
<evidence type="ECO:0000313" key="2">
    <source>
        <dbReference type="Proteomes" id="UP001152795"/>
    </source>
</evidence>
<organism evidence="1 2">
    <name type="scientific">Paramuricea clavata</name>
    <name type="common">Red gorgonian</name>
    <name type="synonym">Violescent sea-whip</name>
    <dbReference type="NCBI Taxonomy" id="317549"/>
    <lineage>
        <taxon>Eukaryota</taxon>
        <taxon>Metazoa</taxon>
        <taxon>Cnidaria</taxon>
        <taxon>Anthozoa</taxon>
        <taxon>Octocorallia</taxon>
        <taxon>Malacalcyonacea</taxon>
        <taxon>Plexauridae</taxon>
        <taxon>Paramuricea</taxon>
    </lineage>
</organism>
<dbReference type="EMBL" id="CACRXK020001747">
    <property type="protein sequence ID" value="CAB3990900.1"/>
    <property type="molecule type" value="Genomic_DNA"/>
</dbReference>
<accession>A0A7D9HR81</accession>